<feature type="compositionally biased region" description="Low complexity" evidence="1">
    <location>
        <begin position="304"/>
        <end position="314"/>
    </location>
</feature>
<dbReference type="EMBL" id="VBAK01000118">
    <property type="protein sequence ID" value="TMI89806.1"/>
    <property type="molecule type" value="Genomic_DNA"/>
</dbReference>
<name>A0A537K2S1_9BACT</name>
<dbReference type="Proteomes" id="UP000318509">
    <property type="component" value="Unassembled WGS sequence"/>
</dbReference>
<feature type="region of interest" description="Disordered" evidence="1">
    <location>
        <begin position="239"/>
        <end position="358"/>
    </location>
</feature>
<feature type="compositionally biased region" description="Low complexity" evidence="1">
    <location>
        <begin position="35"/>
        <end position="55"/>
    </location>
</feature>
<dbReference type="AlphaFoldDB" id="A0A537K2S1"/>
<protein>
    <submittedName>
        <fullName evidence="2">Uncharacterized protein</fullName>
    </submittedName>
</protein>
<feature type="compositionally biased region" description="Basic residues" evidence="1">
    <location>
        <begin position="348"/>
        <end position="358"/>
    </location>
</feature>
<gene>
    <name evidence="2" type="ORF">E6H00_08625</name>
</gene>
<evidence type="ECO:0000313" key="3">
    <source>
        <dbReference type="Proteomes" id="UP000318509"/>
    </source>
</evidence>
<sequence>MPKKALMNGSHRRRQRPGSALSTPAGRASPPPATPVSGKASGVAASPPAAPVTAPNSGTGEEAWERTHLEQTMFAMAREHADDAARCARATPPDREGEQTHSLVALLMSFLAVEAFINMVGADRLGSRYRHYDRMSPEGKWMEVTRLVSKTGKTFDEDGEDLRALSTLRTWRNMLTHYKGEYEDVQQAGRGGETKIEALLSADHAAKAVEIARNLYRAFYAFDRRSAPRQFLWLDDRQHRAPSIPGPPAPTRSPTAVRSSPARSSRPGGPPRGAAGAAAVVSGTPGIRPDGSVGGGAAPDRGSAPGAHAAAADGPHPPFGGSKPEKGQRQAEVAAGPQGALPAAPGGARRRRRRRRRR</sequence>
<accession>A0A537K2S1</accession>
<organism evidence="2 3">
    <name type="scientific">Candidatus Segetimicrobium genomatis</name>
    <dbReference type="NCBI Taxonomy" id="2569760"/>
    <lineage>
        <taxon>Bacteria</taxon>
        <taxon>Bacillati</taxon>
        <taxon>Candidatus Sysuimicrobiota</taxon>
        <taxon>Candidatus Sysuimicrobiia</taxon>
        <taxon>Candidatus Sysuimicrobiales</taxon>
        <taxon>Candidatus Segetimicrobiaceae</taxon>
        <taxon>Candidatus Segetimicrobium</taxon>
    </lineage>
</organism>
<feature type="compositionally biased region" description="Low complexity" evidence="1">
    <location>
        <begin position="252"/>
        <end position="286"/>
    </location>
</feature>
<reference evidence="2 3" key="1">
    <citation type="journal article" date="2019" name="Nat. Microbiol.">
        <title>Mediterranean grassland soil C-N compound turnover is dependent on rainfall and depth, and is mediated by genomically divergent microorganisms.</title>
        <authorList>
            <person name="Diamond S."/>
            <person name="Andeer P.F."/>
            <person name="Li Z."/>
            <person name="Crits-Christoph A."/>
            <person name="Burstein D."/>
            <person name="Anantharaman K."/>
            <person name="Lane K.R."/>
            <person name="Thomas B.C."/>
            <person name="Pan C."/>
            <person name="Northen T.R."/>
            <person name="Banfield J.F."/>
        </authorList>
    </citation>
    <scope>NUCLEOTIDE SEQUENCE [LARGE SCALE GENOMIC DNA]</scope>
    <source>
        <strain evidence="2">NP_3</strain>
    </source>
</reference>
<comment type="caution">
    <text evidence="2">The sequence shown here is derived from an EMBL/GenBank/DDBJ whole genome shotgun (WGS) entry which is preliminary data.</text>
</comment>
<proteinExistence type="predicted"/>
<evidence type="ECO:0000313" key="2">
    <source>
        <dbReference type="EMBL" id="TMI89806.1"/>
    </source>
</evidence>
<evidence type="ECO:0000256" key="1">
    <source>
        <dbReference type="SAM" id="MobiDB-lite"/>
    </source>
</evidence>
<feature type="region of interest" description="Disordered" evidence="1">
    <location>
        <begin position="1"/>
        <end position="61"/>
    </location>
</feature>
<feature type="compositionally biased region" description="Low complexity" evidence="1">
    <location>
        <begin position="334"/>
        <end position="347"/>
    </location>
</feature>